<evidence type="ECO:0000313" key="2">
    <source>
        <dbReference type="Proteomes" id="UP000275078"/>
    </source>
</evidence>
<organism evidence="1 2">
    <name type="scientific">Ascobolus immersus RN42</name>
    <dbReference type="NCBI Taxonomy" id="1160509"/>
    <lineage>
        <taxon>Eukaryota</taxon>
        <taxon>Fungi</taxon>
        <taxon>Dikarya</taxon>
        <taxon>Ascomycota</taxon>
        <taxon>Pezizomycotina</taxon>
        <taxon>Pezizomycetes</taxon>
        <taxon>Pezizales</taxon>
        <taxon>Ascobolaceae</taxon>
        <taxon>Ascobolus</taxon>
    </lineage>
</organism>
<dbReference type="Proteomes" id="UP000275078">
    <property type="component" value="Unassembled WGS sequence"/>
</dbReference>
<sequence length="149" mass="16529">MADIGTVYREVLVDDQLSSQFTRSTRKSQIPDQSTGTGKVYKNGYEFTPQKGYEFAPQGSACKVPDRSTGKCKKAETGESTSRILKQINGEYGKLLNAIRAKTSMSKQRSVNAMVIMRIIHHTTFTGSTSFQVMTQPSRTGKNMLDFAD</sequence>
<dbReference type="AlphaFoldDB" id="A0A3N4IDX6"/>
<reference evidence="1 2" key="1">
    <citation type="journal article" date="2018" name="Nat. Ecol. Evol.">
        <title>Pezizomycetes genomes reveal the molecular basis of ectomycorrhizal truffle lifestyle.</title>
        <authorList>
            <person name="Murat C."/>
            <person name="Payen T."/>
            <person name="Noel B."/>
            <person name="Kuo A."/>
            <person name="Morin E."/>
            <person name="Chen J."/>
            <person name="Kohler A."/>
            <person name="Krizsan K."/>
            <person name="Balestrini R."/>
            <person name="Da Silva C."/>
            <person name="Montanini B."/>
            <person name="Hainaut M."/>
            <person name="Levati E."/>
            <person name="Barry K.W."/>
            <person name="Belfiori B."/>
            <person name="Cichocki N."/>
            <person name="Clum A."/>
            <person name="Dockter R.B."/>
            <person name="Fauchery L."/>
            <person name="Guy J."/>
            <person name="Iotti M."/>
            <person name="Le Tacon F."/>
            <person name="Lindquist E.A."/>
            <person name="Lipzen A."/>
            <person name="Malagnac F."/>
            <person name="Mello A."/>
            <person name="Molinier V."/>
            <person name="Miyauchi S."/>
            <person name="Poulain J."/>
            <person name="Riccioni C."/>
            <person name="Rubini A."/>
            <person name="Sitrit Y."/>
            <person name="Splivallo R."/>
            <person name="Traeger S."/>
            <person name="Wang M."/>
            <person name="Zifcakova L."/>
            <person name="Wipf D."/>
            <person name="Zambonelli A."/>
            <person name="Paolocci F."/>
            <person name="Nowrousian M."/>
            <person name="Ottonello S."/>
            <person name="Baldrian P."/>
            <person name="Spatafora J.W."/>
            <person name="Henrissat B."/>
            <person name="Nagy L.G."/>
            <person name="Aury J.M."/>
            <person name="Wincker P."/>
            <person name="Grigoriev I.V."/>
            <person name="Bonfante P."/>
            <person name="Martin F.M."/>
        </authorList>
    </citation>
    <scope>NUCLEOTIDE SEQUENCE [LARGE SCALE GENOMIC DNA]</scope>
    <source>
        <strain evidence="1 2">RN42</strain>
    </source>
</reference>
<protein>
    <submittedName>
        <fullName evidence="1">Uncharacterized protein</fullName>
    </submittedName>
</protein>
<gene>
    <name evidence="1" type="ORF">BJ508DRAFT_305550</name>
</gene>
<evidence type="ECO:0000313" key="1">
    <source>
        <dbReference type="EMBL" id="RPA82411.1"/>
    </source>
</evidence>
<keyword evidence="2" id="KW-1185">Reference proteome</keyword>
<proteinExistence type="predicted"/>
<dbReference type="EMBL" id="ML119671">
    <property type="protein sequence ID" value="RPA82411.1"/>
    <property type="molecule type" value="Genomic_DNA"/>
</dbReference>
<name>A0A3N4IDX6_ASCIM</name>
<accession>A0A3N4IDX6</accession>